<evidence type="ECO:0000256" key="1">
    <source>
        <dbReference type="ARBA" id="ARBA00000142"/>
    </source>
</evidence>
<dbReference type="InterPro" id="IPR055361">
    <property type="entry name" value="tRNA_methyltr_TrmB_bact"/>
</dbReference>
<keyword evidence="5 7" id="KW-0949">S-adenosyl-L-methionine</keyword>
<keyword evidence="3 7" id="KW-0489">Methyltransferase</keyword>
<feature type="binding site" evidence="7">
    <location>
        <position position="161"/>
    </location>
    <ligand>
        <name>substrate</name>
    </ligand>
</feature>
<dbReference type="Proteomes" id="UP000474718">
    <property type="component" value="Unassembled WGS sequence"/>
</dbReference>
<evidence type="ECO:0000256" key="6">
    <source>
        <dbReference type="ARBA" id="ARBA00022694"/>
    </source>
</evidence>
<evidence type="ECO:0000313" key="11">
    <source>
        <dbReference type="Proteomes" id="UP000474718"/>
    </source>
</evidence>
<sequence>MRIRRKPWARPELEACPFYVAQPGEKRGRWRQQFARPDAPLHLELGCGKGGFISQLAPQHPENNYLAIDIKSEMLGLCKRKAEAAYAAAGRPVDNLYIFAQNIELLPQVLAPEDRVERIYINFCNPWPKAKHQKRRLTHPRQLQNYRALLAPGGEIWFKTDDDPLFADTMVYFDEGGWRVLYATTDLHAQQLPDNIVTEHEQMFVEMGKTIKFCKAALDG</sequence>
<name>A0AAQ1MDN7_9FIRM</name>
<feature type="binding site" evidence="7">
    <location>
        <position position="125"/>
    </location>
    <ligand>
        <name>S-adenosyl-L-methionine</name>
        <dbReference type="ChEBI" id="CHEBI:59789"/>
    </ligand>
</feature>
<comment type="similarity">
    <text evidence="7">Belongs to the class I-like SAM-binding methyltransferase superfamily. TrmB family.</text>
</comment>
<keyword evidence="4 7" id="KW-0808">Transferase</keyword>
<dbReference type="InterPro" id="IPR029063">
    <property type="entry name" value="SAM-dependent_MTases_sf"/>
</dbReference>
<accession>A0AAQ1MDN7</accession>
<dbReference type="SUPFAM" id="SSF53335">
    <property type="entry name" value="S-adenosyl-L-methionine-dependent methyltransferases"/>
    <property type="match status" value="1"/>
</dbReference>
<dbReference type="RefSeq" id="WP_021661004.1">
    <property type="nucleotide sequence ID" value="NZ_FQVY01000002.1"/>
</dbReference>
<dbReference type="EMBL" id="FQVY01000002">
    <property type="protein sequence ID" value="SHG07488.1"/>
    <property type="molecule type" value="Genomic_DNA"/>
</dbReference>
<gene>
    <name evidence="7 8" type="primary">trmB</name>
    <name evidence="8" type="ORF">GT747_03440</name>
    <name evidence="9" type="ORF">SAMN05444424_1374</name>
</gene>
<evidence type="ECO:0000313" key="9">
    <source>
        <dbReference type="EMBL" id="SHG07488.1"/>
    </source>
</evidence>
<keyword evidence="6 7" id="KW-0819">tRNA processing</keyword>
<dbReference type="NCBIfam" id="NF001080">
    <property type="entry name" value="PRK00121.2-2"/>
    <property type="match status" value="1"/>
</dbReference>
<feature type="binding site" evidence="7">
    <location>
        <position position="44"/>
    </location>
    <ligand>
        <name>S-adenosyl-L-methionine</name>
        <dbReference type="ChEBI" id="CHEBI:59789"/>
    </ligand>
</feature>
<evidence type="ECO:0000256" key="2">
    <source>
        <dbReference type="ARBA" id="ARBA00003015"/>
    </source>
</evidence>
<reference evidence="9" key="1">
    <citation type="submission" date="2016-11" db="EMBL/GenBank/DDBJ databases">
        <authorList>
            <person name="Varghese N."/>
            <person name="Submissions S."/>
        </authorList>
    </citation>
    <scope>NUCLEOTIDE SEQUENCE</scope>
    <source>
        <strain evidence="9">DSM 4029</strain>
    </source>
</reference>
<dbReference type="InterPro" id="IPR003358">
    <property type="entry name" value="tRNA_(Gua-N-7)_MeTrfase_Trmb"/>
</dbReference>
<dbReference type="GO" id="GO:0043527">
    <property type="term" value="C:tRNA methyltransferase complex"/>
    <property type="evidence" value="ECO:0007669"/>
    <property type="project" value="TreeGrafter"/>
</dbReference>
<feature type="binding site" evidence="7">
    <location>
        <position position="102"/>
    </location>
    <ligand>
        <name>S-adenosyl-L-methionine</name>
        <dbReference type="ChEBI" id="CHEBI:59789"/>
    </ligand>
</feature>
<dbReference type="EMBL" id="WWVX01000002">
    <property type="protein sequence ID" value="MZL68829.1"/>
    <property type="molecule type" value="Genomic_DNA"/>
</dbReference>
<dbReference type="Gene3D" id="3.40.50.150">
    <property type="entry name" value="Vaccinia Virus protein VP39"/>
    <property type="match status" value="1"/>
</dbReference>
<feature type="binding site" evidence="7">
    <location>
        <position position="129"/>
    </location>
    <ligand>
        <name>substrate</name>
    </ligand>
</feature>
<comment type="function">
    <text evidence="2 7">Catalyzes the formation of N(7)-methylguanine at position 46 (m7G46) in tRNA.</text>
</comment>
<dbReference type="NCBIfam" id="TIGR00091">
    <property type="entry name" value="tRNA (guanosine(46)-N7)-methyltransferase TrmB"/>
    <property type="match status" value="1"/>
</dbReference>
<dbReference type="Pfam" id="PF02390">
    <property type="entry name" value="Methyltransf_4"/>
    <property type="match status" value="1"/>
</dbReference>
<comment type="pathway">
    <text evidence="7">tRNA modification; N(7)-methylguanine-tRNA biosynthesis.</text>
</comment>
<organism evidence="9 10">
    <name type="scientific">Bittarella massiliensis</name>
    <name type="common">ex Durand et al. 2017</name>
    <dbReference type="NCBI Taxonomy" id="1720313"/>
    <lineage>
        <taxon>Bacteria</taxon>
        <taxon>Bacillati</taxon>
        <taxon>Bacillota</taxon>
        <taxon>Clostridia</taxon>
        <taxon>Eubacteriales</taxon>
        <taxon>Oscillospiraceae</taxon>
        <taxon>Bittarella (ex Durand et al. 2017)</taxon>
    </lineage>
</organism>
<dbReference type="PANTHER" id="PTHR23417:SF14">
    <property type="entry name" value="PENTACOTRIPEPTIDE-REPEAT REGION OF PRORP DOMAIN-CONTAINING PROTEIN"/>
    <property type="match status" value="1"/>
</dbReference>
<feature type="binding site" evidence="7">
    <location>
        <position position="69"/>
    </location>
    <ligand>
        <name>S-adenosyl-L-methionine</name>
        <dbReference type="ChEBI" id="CHEBI:59789"/>
    </ligand>
</feature>
<evidence type="ECO:0000313" key="8">
    <source>
        <dbReference type="EMBL" id="MZL68829.1"/>
    </source>
</evidence>
<dbReference type="GO" id="GO:0008176">
    <property type="term" value="F:tRNA (guanine(46)-N7)-methyltransferase activity"/>
    <property type="evidence" value="ECO:0007669"/>
    <property type="project" value="UniProtKB-UniRule"/>
</dbReference>
<evidence type="ECO:0000313" key="10">
    <source>
        <dbReference type="Proteomes" id="UP000184089"/>
    </source>
</evidence>
<dbReference type="EC" id="2.1.1.33" evidence="7"/>
<protein>
    <recommendedName>
        <fullName evidence="7">tRNA (guanine-N(7)-)-methyltransferase</fullName>
        <ecNumber evidence="7">2.1.1.33</ecNumber>
    </recommendedName>
    <alternativeName>
        <fullName evidence="7">tRNA (guanine(46)-N(7))-methyltransferase</fullName>
    </alternativeName>
    <alternativeName>
        <fullName evidence="7">tRNA(m7G46)-methyltransferase</fullName>
    </alternativeName>
</protein>
<proteinExistence type="inferred from homology"/>
<reference evidence="10" key="2">
    <citation type="submission" date="2016-11" db="EMBL/GenBank/DDBJ databases">
        <authorList>
            <person name="Jaros S."/>
            <person name="Januszkiewicz K."/>
            <person name="Wedrychowicz H."/>
        </authorList>
    </citation>
    <scope>NUCLEOTIDE SEQUENCE [LARGE SCALE GENOMIC DNA]</scope>
    <source>
        <strain evidence="10">DSM 4029</strain>
    </source>
</reference>
<dbReference type="CDD" id="cd02440">
    <property type="entry name" value="AdoMet_MTases"/>
    <property type="match status" value="1"/>
</dbReference>
<dbReference type="HAMAP" id="MF_01057">
    <property type="entry name" value="tRNA_methyltr_TrmB"/>
    <property type="match status" value="1"/>
</dbReference>
<comment type="caution">
    <text evidence="9">The sequence shown here is derived from an EMBL/GenBank/DDBJ whole genome shotgun (WGS) entry which is preliminary data.</text>
</comment>
<dbReference type="PANTHER" id="PTHR23417">
    <property type="entry name" value="3-DEOXY-D-MANNO-OCTULOSONIC-ACID TRANSFERASE/TRNA GUANINE-N 7 - -METHYLTRANSFERASE"/>
    <property type="match status" value="1"/>
</dbReference>
<keyword evidence="11" id="KW-1185">Reference proteome</keyword>
<evidence type="ECO:0000256" key="4">
    <source>
        <dbReference type="ARBA" id="ARBA00022679"/>
    </source>
</evidence>
<dbReference type="AlphaFoldDB" id="A0AAQ1MDN7"/>
<comment type="catalytic activity">
    <reaction evidence="1 7">
        <text>guanosine(46) in tRNA + S-adenosyl-L-methionine = N(7)-methylguanosine(46) in tRNA + S-adenosyl-L-homocysteine</text>
        <dbReference type="Rhea" id="RHEA:42708"/>
        <dbReference type="Rhea" id="RHEA-COMP:10188"/>
        <dbReference type="Rhea" id="RHEA-COMP:10189"/>
        <dbReference type="ChEBI" id="CHEBI:57856"/>
        <dbReference type="ChEBI" id="CHEBI:59789"/>
        <dbReference type="ChEBI" id="CHEBI:74269"/>
        <dbReference type="ChEBI" id="CHEBI:74480"/>
        <dbReference type="EC" id="2.1.1.33"/>
    </reaction>
</comment>
<dbReference type="PROSITE" id="PS51625">
    <property type="entry name" value="SAM_MT_TRMB"/>
    <property type="match status" value="1"/>
</dbReference>
<evidence type="ECO:0000256" key="7">
    <source>
        <dbReference type="HAMAP-Rule" id="MF_01057"/>
    </source>
</evidence>
<evidence type="ECO:0000256" key="3">
    <source>
        <dbReference type="ARBA" id="ARBA00022603"/>
    </source>
</evidence>
<reference evidence="8 11" key="3">
    <citation type="journal article" date="2019" name="Nat. Med.">
        <title>A library of human gut bacterial isolates paired with longitudinal multiomics data enables mechanistic microbiome research.</title>
        <authorList>
            <person name="Poyet M."/>
            <person name="Groussin M."/>
            <person name="Gibbons S.M."/>
            <person name="Avila-Pacheco J."/>
            <person name="Jiang X."/>
            <person name="Kearney S.M."/>
            <person name="Perrotta A.R."/>
            <person name="Berdy B."/>
            <person name="Zhao S."/>
            <person name="Lieberman T.D."/>
            <person name="Swanson P.K."/>
            <person name="Smith M."/>
            <person name="Roesemann S."/>
            <person name="Alexander J.E."/>
            <person name="Rich S.A."/>
            <person name="Livny J."/>
            <person name="Vlamakis H."/>
            <person name="Clish C."/>
            <person name="Bullock K."/>
            <person name="Deik A."/>
            <person name="Scott J."/>
            <person name="Pierce K.A."/>
            <person name="Xavier R.J."/>
            <person name="Alm E.J."/>
        </authorList>
    </citation>
    <scope>NUCLEOTIDE SEQUENCE [LARGE SCALE GENOMIC DNA]</scope>
    <source>
        <strain evidence="8 11">BIOML-A2</strain>
    </source>
</reference>
<comment type="caution">
    <text evidence="7">Lacks conserved residue(s) required for the propagation of feature annotation.</text>
</comment>
<evidence type="ECO:0000256" key="5">
    <source>
        <dbReference type="ARBA" id="ARBA00022691"/>
    </source>
</evidence>
<dbReference type="Proteomes" id="UP000184089">
    <property type="component" value="Unassembled WGS sequence"/>
</dbReference>